<keyword evidence="4" id="KW-1185">Reference proteome</keyword>
<feature type="region of interest" description="Disordered" evidence="1">
    <location>
        <begin position="381"/>
        <end position="622"/>
    </location>
</feature>
<dbReference type="EMBL" id="JAZGSY010000218">
    <property type="protein sequence ID" value="KAL1838378.1"/>
    <property type="molecule type" value="Genomic_DNA"/>
</dbReference>
<dbReference type="PANTHER" id="PTHR35910">
    <property type="entry name" value="2EXR DOMAIN-CONTAINING PROTEIN"/>
    <property type="match status" value="1"/>
</dbReference>
<name>A0ABR3V9D0_HUMIN</name>
<evidence type="ECO:0000313" key="4">
    <source>
        <dbReference type="Proteomes" id="UP001583172"/>
    </source>
</evidence>
<feature type="domain" description="2EXR" evidence="2">
    <location>
        <begin position="99"/>
        <end position="195"/>
    </location>
</feature>
<dbReference type="Pfam" id="PF20150">
    <property type="entry name" value="2EXR"/>
    <property type="match status" value="1"/>
</dbReference>
<reference evidence="3 4" key="1">
    <citation type="journal article" date="2024" name="Commun. Biol.">
        <title>Comparative genomic analysis of thermophilic fungi reveals convergent evolutionary adaptations and gene losses.</title>
        <authorList>
            <person name="Steindorff A.S."/>
            <person name="Aguilar-Pontes M.V."/>
            <person name="Robinson A.J."/>
            <person name="Andreopoulos B."/>
            <person name="LaButti K."/>
            <person name="Kuo A."/>
            <person name="Mondo S."/>
            <person name="Riley R."/>
            <person name="Otillar R."/>
            <person name="Haridas S."/>
            <person name="Lipzen A."/>
            <person name="Grimwood J."/>
            <person name="Schmutz J."/>
            <person name="Clum A."/>
            <person name="Reid I.D."/>
            <person name="Moisan M.C."/>
            <person name="Butler G."/>
            <person name="Nguyen T.T.M."/>
            <person name="Dewar K."/>
            <person name="Conant G."/>
            <person name="Drula E."/>
            <person name="Henrissat B."/>
            <person name="Hansel C."/>
            <person name="Singer S."/>
            <person name="Hutchinson M.I."/>
            <person name="de Vries R.P."/>
            <person name="Natvig D.O."/>
            <person name="Powell A.J."/>
            <person name="Tsang A."/>
            <person name="Grigoriev I.V."/>
        </authorList>
    </citation>
    <scope>NUCLEOTIDE SEQUENCE [LARGE SCALE GENOMIC DNA]</scope>
    <source>
        <strain evidence="3 4">CBS 620.91</strain>
    </source>
</reference>
<proteinExistence type="predicted"/>
<evidence type="ECO:0000259" key="2">
    <source>
        <dbReference type="Pfam" id="PF20150"/>
    </source>
</evidence>
<sequence>MSASQFGQHHQTIESTHPIAENVTRMSDSESSKDFGFVAENHDTDESEDTTESVSDGSSEADCLFDLEASDAEDEEPGQSEDGDIDWSFGVFPEGHTTFPQFMKLPIELRFRIWEFFCPELTGNGRVLCFKYDKNNRSTWIEDSLFLDQVTVRARAVLSVHRESRQLAIKAFPDTLTFGDDGRSAVRFNASKDIISLESLYRTSPHSARGVMRSIFHGTGFPSCPGFTEHVRLVCVELNDLGPDAEETFKHFPNLQTIYVDVFPTFDKPELLRWCTSDRIKRYSFNHFWEDEVGNGCFAPKLYCCPDLVNHKDFAETQIPLEAFLNASQDVMAEDLHDVKFGGSVWPLVQFDGWEVEFLERVKIWDGKEDLGKYVVMELDPFDDPGEYESEGIDDSEIPDDDSDDSEDDPYLDSEDESEDGMAVDDDDQSDDGIEPSSPGDPDAPSSAEDAAGWGSDATASGSDSEGAPRLRAKRARARLVVPDSDNDEDDDVQPRKRTRIEDSDEDASSGPDRANHASGDDDSEEEWSGISGSNNESEESEIERKGRPVSLVEKLQLHRRNNPIPSTDDEDSGSEDEDDCDSRYHARYNDDDEGSEVSDEEGYNDQYGCMEDDDEDEEDEY</sequence>
<feature type="compositionally biased region" description="Acidic residues" evidence="1">
    <location>
        <begin position="381"/>
        <end position="434"/>
    </location>
</feature>
<feature type="compositionally biased region" description="Acidic residues" evidence="1">
    <location>
        <begin position="611"/>
        <end position="622"/>
    </location>
</feature>
<protein>
    <recommendedName>
        <fullName evidence="2">2EXR domain-containing protein</fullName>
    </recommendedName>
</protein>
<evidence type="ECO:0000313" key="3">
    <source>
        <dbReference type="EMBL" id="KAL1838378.1"/>
    </source>
</evidence>
<dbReference type="InterPro" id="IPR045518">
    <property type="entry name" value="2EXR"/>
</dbReference>
<feature type="compositionally biased region" description="Acidic residues" evidence="1">
    <location>
        <begin position="591"/>
        <end position="604"/>
    </location>
</feature>
<feature type="compositionally biased region" description="Acidic residues" evidence="1">
    <location>
        <begin position="568"/>
        <end position="581"/>
    </location>
</feature>
<feature type="compositionally biased region" description="Low complexity" evidence="1">
    <location>
        <begin position="435"/>
        <end position="453"/>
    </location>
</feature>
<organism evidence="3 4">
    <name type="scientific">Humicola insolens</name>
    <name type="common">Soft-rot fungus</name>
    <dbReference type="NCBI Taxonomy" id="85995"/>
    <lineage>
        <taxon>Eukaryota</taxon>
        <taxon>Fungi</taxon>
        <taxon>Dikarya</taxon>
        <taxon>Ascomycota</taxon>
        <taxon>Pezizomycotina</taxon>
        <taxon>Sordariomycetes</taxon>
        <taxon>Sordariomycetidae</taxon>
        <taxon>Sordariales</taxon>
        <taxon>Chaetomiaceae</taxon>
        <taxon>Mycothermus</taxon>
    </lineage>
</organism>
<dbReference type="PANTHER" id="PTHR35910:SF6">
    <property type="entry name" value="2EXR DOMAIN-CONTAINING PROTEIN"/>
    <property type="match status" value="1"/>
</dbReference>
<evidence type="ECO:0000256" key="1">
    <source>
        <dbReference type="SAM" id="MobiDB-lite"/>
    </source>
</evidence>
<dbReference type="Proteomes" id="UP001583172">
    <property type="component" value="Unassembled WGS sequence"/>
</dbReference>
<feature type="compositionally biased region" description="Polar residues" evidence="1">
    <location>
        <begin position="1"/>
        <end position="15"/>
    </location>
</feature>
<feature type="region of interest" description="Disordered" evidence="1">
    <location>
        <begin position="1"/>
        <end position="59"/>
    </location>
</feature>
<gene>
    <name evidence="3" type="ORF">VTJ49DRAFT_2719</name>
</gene>
<accession>A0ABR3V9D0</accession>
<comment type="caution">
    <text evidence="3">The sequence shown here is derived from an EMBL/GenBank/DDBJ whole genome shotgun (WGS) entry which is preliminary data.</text>
</comment>